<feature type="transmembrane region" description="Helical" evidence="1">
    <location>
        <begin position="21"/>
        <end position="39"/>
    </location>
</feature>
<keyword evidence="1" id="KW-1133">Transmembrane helix</keyword>
<evidence type="ECO:0000313" key="3">
    <source>
        <dbReference type="Proteomes" id="UP000190750"/>
    </source>
</evidence>
<dbReference type="Proteomes" id="UP000190750">
    <property type="component" value="Unassembled WGS sequence"/>
</dbReference>
<dbReference type="AlphaFoldDB" id="A0A1T1AVI1"/>
<reference evidence="2 3" key="1">
    <citation type="submission" date="2017-01" db="EMBL/GenBank/DDBJ databases">
        <title>Genome sequencing of Rhodoferax fermentans JCM 7819.</title>
        <authorList>
            <person name="Kim Y.J."/>
            <person name="Farh M.E.-A."/>
            <person name="Yang D.-C."/>
        </authorList>
    </citation>
    <scope>NUCLEOTIDE SEQUENCE [LARGE SCALE GENOMIC DNA]</scope>
    <source>
        <strain evidence="2 3">JCM 7819</strain>
    </source>
</reference>
<gene>
    <name evidence="2" type="ORF">RF819_16570</name>
</gene>
<sequence length="106" mass="12294">MPVKPHWSTEPQGRWYRWRGYTVRWLLFGLVVNVFQPVAKDVESVWVDKLYQAWIGLVFGAACAVVFTLAENRFNTPRIKWKSWLIVLATWLGVKVAFVSLIAVVD</sequence>
<dbReference type="EMBL" id="MTJN01000002">
    <property type="protein sequence ID" value="OOV08119.1"/>
    <property type="molecule type" value="Genomic_DNA"/>
</dbReference>
<evidence type="ECO:0000256" key="1">
    <source>
        <dbReference type="SAM" id="Phobius"/>
    </source>
</evidence>
<organism evidence="2 3">
    <name type="scientific">Rhodoferax fermentans</name>
    <dbReference type="NCBI Taxonomy" id="28066"/>
    <lineage>
        <taxon>Bacteria</taxon>
        <taxon>Pseudomonadati</taxon>
        <taxon>Pseudomonadota</taxon>
        <taxon>Betaproteobacteria</taxon>
        <taxon>Burkholderiales</taxon>
        <taxon>Comamonadaceae</taxon>
        <taxon>Rhodoferax</taxon>
    </lineage>
</organism>
<feature type="transmembrane region" description="Helical" evidence="1">
    <location>
        <begin position="51"/>
        <end position="71"/>
    </location>
</feature>
<feature type="transmembrane region" description="Helical" evidence="1">
    <location>
        <begin position="83"/>
        <end position="105"/>
    </location>
</feature>
<comment type="caution">
    <text evidence="2">The sequence shown here is derived from an EMBL/GenBank/DDBJ whole genome shotgun (WGS) entry which is preliminary data.</text>
</comment>
<accession>A0A1T1AVI1</accession>
<evidence type="ECO:0000313" key="2">
    <source>
        <dbReference type="EMBL" id="OOV08119.1"/>
    </source>
</evidence>
<keyword evidence="3" id="KW-1185">Reference proteome</keyword>
<keyword evidence="1" id="KW-0812">Transmembrane</keyword>
<dbReference type="STRING" id="28066.RF819_16570"/>
<proteinExistence type="predicted"/>
<keyword evidence="1" id="KW-0472">Membrane</keyword>
<name>A0A1T1AVI1_RHOFE</name>
<protein>
    <submittedName>
        <fullName evidence="2">Uncharacterized protein</fullName>
    </submittedName>
</protein>